<comment type="catalytic activity">
    <reaction evidence="6">
        <text>a 2-methoxy-6-(all-trans-polyprenyl)benzene-1,4-diol + S-adenosyl-L-methionine = a 5-methoxy-2-methyl-3-(all-trans-polyprenyl)benzene-1,4-diol + S-adenosyl-L-homocysteine + H(+)</text>
        <dbReference type="Rhea" id="RHEA:28286"/>
        <dbReference type="Rhea" id="RHEA-COMP:10858"/>
        <dbReference type="Rhea" id="RHEA-COMP:10859"/>
        <dbReference type="ChEBI" id="CHEBI:15378"/>
        <dbReference type="ChEBI" id="CHEBI:57856"/>
        <dbReference type="ChEBI" id="CHEBI:59789"/>
        <dbReference type="ChEBI" id="CHEBI:84166"/>
        <dbReference type="ChEBI" id="CHEBI:84167"/>
        <dbReference type="EC" id="2.1.1.201"/>
    </reaction>
</comment>
<dbReference type="GO" id="GO:0032259">
    <property type="term" value="P:methylation"/>
    <property type="evidence" value="ECO:0007669"/>
    <property type="project" value="UniProtKB-KW"/>
</dbReference>
<keyword evidence="6" id="KW-0999">Mitochondrion inner membrane</keyword>
<organism evidence="9">
    <name type="scientific">Diabrotica virgifera virgifera</name>
    <name type="common">western corn rootworm</name>
    <dbReference type="NCBI Taxonomy" id="50390"/>
    <lineage>
        <taxon>Eukaryota</taxon>
        <taxon>Metazoa</taxon>
        <taxon>Ecdysozoa</taxon>
        <taxon>Arthropoda</taxon>
        <taxon>Hexapoda</taxon>
        <taxon>Insecta</taxon>
        <taxon>Pterygota</taxon>
        <taxon>Neoptera</taxon>
        <taxon>Endopterygota</taxon>
        <taxon>Coleoptera</taxon>
        <taxon>Polyphaga</taxon>
        <taxon>Cucujiformia</taxon>
        <taxon>Chrysomeloidea</taxon>
        <taxon>Chrysomelidae</taxon>
        <taxon>Galerucinae</taxon>
        <taxon>Diabroticina</taxon>
        <taxon>Diabroticites</taxon>
        <taxon>Diabrotica</taxon>
    </lineage>
</organism>
<evidence type="ECO:0000256" key="2">
    <source>
        <dbReference type="ARBA" id="ARBA00022679"/>
    </source>
</evidence>
<dbReference type="GO" id="GO:0008425">
    <property type="term" value="F:2-methoxy-6-polyprenyl-1,4-benzoquinol methyltransferase activity"/>
    <property type="evidence" value="ECO:0007669"/>
    <property type="project" value="UniProtKB-UniRule"/>
</dbReference>
<dbReference type="RefSeq" id="XP_028129113.1">
    <property type="nucleotide sequence ID" value="XM_028273312.1"/>
</dbReference>
<dbReference type="CTD" id="84274"/>
<comment type="caution">
    <text evidence="6">Lacks conserved residue(s) required for the propagation of feature annotation.</text>
</comment>
<evidence type="ECO:0000256" key="4">
    <source>
        <dbReference type="ARBA" id="ARBA00022691"/>
    </source>
</evidence>
<keyword evidence="6" id="KW-0472">Membrane</keyword>
<name>A0A6P7F5R9_DIAVI</name>
<reference evidence="9" key="1">
    <citation type="submission" date="2025-04" db="UniProtKB">
        <authorList>
            <consortium name="RefSeq"/>
        </authorList>
    </citation>
    <scope>IDENTIFICATION</scope>
    <source>
        <tissue evidence="9">Whole insect</tissue>
    </source>
</reference>
<evidence type="ECO:0000313" key="9">
    <source>
        <dbReference type="RefSeq" id="XP_028129113.1"/>
    </source>
</evidence>
<keyword evidence="4 6" id="KW-0949">S-adenosyl-L-methionine</keyword>
<gene>
    <name evidence="9" type="primary">LOC114325291</name>
    <name evidence="6" type="synonym">coq5</name>
</gene>
<dbReference type="FunFam" id="3.40.50.150:FF:000064">
    <property type="entry name" value="2-methoxy-6-polyprenyl-1,4-benzoquinol methylase, mitochondrial"/>
    <property type="match status" value="1"/>
</dbReference>
<dbReference type="AlphaFoldDB" id="A0A6P7F5R9"/>
<accession>A0A6P7F5R9</accession>
<comment type="subunit">
    <text evidence="5">Component of a multi-subunit COQ enzyme complex, composed of at least COQ3, COQ4, COQ5, COQ6, COQ7 and COQ9. Interacts with PYURF; the interaction is direct, stabilizes COQ5 protein and associates PYURF with COQ enzyme complex.</text>
</comment>
<evidence type="ECO:0000313" key="8">
    <source>
        <dbReference type="Proteomes" id="UP001652700"/>
    </source>
</evidence>
<feature type="binding site" evidence="6">
    <location>
        <position position="104"/>
    </location>
    <ligand>
        <name>S-adenosyl-L-methionine</name>
        <dbReference type="ChEBI" id="CHEBI:59789"/>
    </ligand>
</feature>
<evidence type="ECO:0000256" key="3">
    <source>
        <dbReference type="ARBA" id="ARBA00022688"/>
    </source>
</evidence>
<protein>
    <recommendedName>
        <fullName evidence="6">2-methoxy-6-polyprenyl-1,4-benzoquinol methylase, mitochondrial</fullName>
        <ecNumber evidence="6">2.1.1.201</ecNumber>
    </recommendedName>
    <alternativeName>
        <fullName evidence="6">Ubiquinone biosynthesis methyltransferase COQ5</fullName>
    </alternativeName>
</protein>
<proteinExistence type="inferred from homology"/>
<dbReference type="Pfam" id="PF01209">
    <property type="entry name" value="Ubie_methyltran"/>
    <property type="match status" value="1"/>
</dbReference>
<dbReference type="EnsemblMetazoa" id="XM_028273312.2">
    <property type="protein sequence ID" value="XP_028129113.1"/>
    <property type="gene ID" value="LOC114325291"/>
</dbReference>
<evidence type="ECO:0000256" key="1">
    <source>
        <dbReference type="ARBA" id="ARBA00022603"/>
    </source>
</evidence>
<dbReference type="InParanoid" id="A0A6P7F5R9"/>
<dbReference type="InterPro" id="IPR004033">
    <property type="entry name" value="UbiE/COQ5_MeTrFase"/>
</dbReference>
<evidence type="ECO:0000256" key="6">
    <source>
        <dbReference type="HAMAP-Rule" id="MF_03191"/>
    </source>
</evidence>
<feature type="binding site" evidence="6">
    <location>
        <begin position="158"/>
        <end position="159"/>
    </location>
    <ligand>
        <name>S-adenosyl-L-methionine</name>
        <dbReference type="ChEBI" id="CHEBI:59789"/>
    </ligand>
</feature>
<comment type="subcellular location">
    <subcellularLocation>
        <location evidence="6">Mitochondrion inner membrane</location>
        <topology evidence="6">Peripheral membrane protein</topology>
        <orientation evidence="6">Matrix side</orientation>
    </subcellularLocation>
</comment>
<dbReference type="NCBIfam" id="TIGR01934">
    <property type="entry name" value="MenG_MenH_UbiE"/>
    <property type="match status" value="1"/>
</dbReference>
<dbReference type="GeneID" id="114325291"/>
<evidence type="ECO:0000313" key="7">
    <source>
        <dbReference type="EnsemblMetazoa" id="XP_028129113.1"/>
    </source>
</evidence>
<evidence type="ECO:0000256" key="5">
    <source>
        <dbReference type="ARBA" id="ARBA00046387"/>
    </source>
</evidence>
<dbReference type="HAMAP" id="MF_01813">
    <property type="entry name" value="MenG_UbiE_methyltr"/>
    <property type="match status" value="1"/>
</dbReference>
<comment type="similarity">
    <text evidence="6">Belongs to the class I-like SAM-binding methyltransferase superfamily. MenG/UbiE family.</text>
</comment>
<reference evidence="7" key="2">
    <citation type="submission" date="2025-05" db="UniProtKB">
        <authorList>
            <consortium name="EnsemblMetazoa"/>
        </authorList>
    </citation>
    <scope>IDENTIFICATION</scope>
</reference>
<dbReference type="PROSITE" id="PS01184">
    <property type="entry name" value="UBIE_2"/>
    <property type="match status" value="1"/>
</dbReference>
<dbReference type="InterPro" id="IPR023576">
    <property type="entry name" value="UbiE/COQ5_MeTrFase_CS"/>
</dbReference>
<feature type="binding site" evidence="6">
    <location>
        <position position="129"/>
    </location>
    <ligand>
        <name>S-adenosyl-L-methionine</name>
        <dbReference type="ChEBI" id="CHEBI:59789"/>
    </ligand>
</feature>
<keyword evidence="6" id="KW-0496">Mitochondrion</keyword>
<dbReference type="EC" id="2.1.1.201" evidence="6"/>
<dbReference type="GO" id="GO:0031314">
    <property type="term" value="C:extrinsic component of mitochondrial inner membrane"/>
    <property type="evidence" value="ECO:0007669"/>
    <property type="project" value="UniProtKB-UniRule"/>
</dbReference>
<dbReference type="FunCoup" id="A0A6P7F5R9">
    <property type="interactions" value="1463"/>
</dbReference>
<comment type="function">
    <text evidence="6">Methyltransferase required for the conversion of 2-polyprenyl-6-methoxy-1,4-benzoquinol (DDMQH2) to 2-polyprenyl-3-methyl-6-methoxy-1,4-benzoquinol (DMQH2).</text>
</comment>
<dbReference type="SUPFAM" id="SSF53335">
    <property type="entry name" value="S-adenosyl-L-methionine-dependent methyltransferases"/>
    <property type="match status" value="1"/>
</dbReference>
<dbReference type="Proteomes" id="UP001652700">
    <property type="component" value="Unplaced"/>
</dbReference>
<dbReference type="CDD" id="cd02440">
    <property type="entry name" value="AdoMet_MTases"/>
    <property type="match status" value="1"/>
</dbReference>
<dbReference type="KEGG" id="dvv:114325291"/>
<dbReference type="NCBIfam" id="NF001244">
    <property type="entry name" value="PRK00216.1-5"/>
    <property type="match status" value="1"/>
</dbReference>
<dbReference type="PROSITE" id="PS51608">
    <property type="entry name" value="SAM_MT_UBIE"/>
    <property type="match status" value="1"/>
</dbReference>
<dbReference type="PANTHER" id="PTHR43591:SF24">
    <property type="entry name" value="2-METHOXY-6-POLYPRENYL-1,4-BENZOQUINOL METHYLASE, MITOCHONDRIAL"/>
    <property type="match status" value="1"/>
</dbReference>
<dbReference type="InterPro" id="IPR029063">
    <property type="entry name" value="SAM-dependent_MTases_sf"/>
</dbReference>
<keyword evidence="1 6" id="KW-0489">Methyltransferase</keyword>
<dbReference type="OrthoDB" id="6329284at2759"/>
<keyword evidence="2 6" id="KW-0808">Transferase</keyword>
<dbReference type="UniPathway" id="UPA00232"/>
<sequence length="286" mass="33120">MSGSLKQLKRIIGQNLSVKYNFLPSVRLLTSQTTNDGETHFGFEKVKEQEKEKKVFEVFENVAVDYDIMNDTMSLGIHRLWKDYFMCSLSPTNNTKLLDVAGGTGDITFRFLDFVKNQNLQNCHATVCDINPHMLEVGKLRSSRYNYNANMVSWKEGNAEKLDFEDNSFNVYTIAFGIRNVTHIDRVLSEAYRVLQPGGRFMCLEFSHLENSTLQWLYDQYSFQLIPVLGQLIAGKWQPYKYLVESIRQFPTQENFKLMIEEAGFRQVTYENLTMGMVAMHSGFKL</sequence>
<comment type="pathway">
    <text evidence="6">Cofactor biosynthesis; ubiquinone biosynthesis.</text>
</comment>
<dbReference type="PANTHER" id="PTHR43591">
    <property type="entry name" value="METHYLTRANSFERASE"/>
    <property type="match status" value="1"/>
</dbReference>
<dbReference type="Gene3D" id="3.40.50.150">
    <property type="entry name" value="Vaccinia Virus protein VP39"/>
    <property type="match status" value="1"/>
</dbReference>
<keyword evidence="8" id="KW-1185">Reference proteome</keyword>
<dbReference type="PROSITE" id="PS01183">
    <property type="entry name" value="UBIE_1"/>
    <property type="match status" value="1"/>
</dbReference>
<keyword evidence="3 6" id="KW-0831">Ubiquinone biosynthesis</keyword>